<dbReference type="Gramene" id="OIW16935">
    <property type="protein sequence ID" value="OIW16935"/>
    <property type="gene ID" value="TanjilG_18623"/>
</dbReference>
<evidence type="ECO:0000313" key="2">
    <source>
        <dbReference type="EMBL" id="OIW16935.1"/>
    </source>
</evidence>
<name>A0A1J7IPB9_LUPAN</name>
<protein>
    <submittedName>
        <fullName evidence="2">Uncharacterized protein</fullName>
    </submittedName>
</protein>
<dbReference type="EMBL" id="CM007362">
    <property type="protein sequence ID" value="OIW16935.1"/>
    <property type="molecule type" value="Genomic_DNA"/>
</dbReference>
<reference evidence="2 3" key="1">
    <citation type="journal article" date="2017" name="Plant Biotechnol. J.">
        <title>A comprehensive draft genome sequence for lupin (Lupinus angustifolius), an emerging health food: insights into plant-microbe interactions and legume evolution.</title>
        <authorList>
            <person name="Hane J.K."/>
            <person name="Ming Y."/>
            <person name="Kamphuis L.G."/>
            <person name="Nelson M.N."/>
            <person name="Garg G."/>
            <person name="Atkins C.A."/>
            <person name="Bayer P.E."/>
            <person name="Bravo A."/>
            <person name="Bringans S."/>
            <person name="Cannon S."/>
            <person name="Edwards D."/>
            <person name="Foley R."/>
            <person name="Gao L.L."/>
            <person name="Harrison M.J."/>
            <person name="Huang W."/>
            <person name="Hurgobin B."/>
            <person name="Li S."/>
            <person name="Liu C.W."/>
            <person name="McGrath A."/>
            <person name="Morahan G."/>
            <person name="Murray J."/>
            <person name="Weller J."/>
            <person name="Jian J."/>
            <person name="Singh K.B."/>
        </authorList>
    </citation>
    <scope>NUCLEOTIDE SEQUENCE [LARGE SCALE GENOMIC DNA]</scope>
    <source>
        <strain evidence="3">cv. Tanjil</strain>
        <tissue evidence="2">Whole plant</tissue>
    </source>
</reference>
<evidence type="ECO:0000256" key="1">
    <source>
        <dbReference type="SAM" id="MobiDB-lite"/>
    </source>
</evidence>
<keyword evidence="3" id="KW-1185">Reference proteome</keyword>
<gene>
    <name evidence="2" type="ORF">TanjilG_18623</name>
</gene>
<proteinExistence type="predicted"/>
<dbReference type="Proteomes" id="UP000188354">
    <property type="component" value="Chromosome LG02"/>
</dbReference>
<dbReference type="AlphaFoldDB" id="A0A1J7IPB9"/>
<accession>A0A1J7IPB9</accession>
<evidence type="ECO:0000313" key="3">
    <source>
        <dbReference type="Proteomes" id="UP000188354"/>
    </source>
</evidence>
<feature type="region of interest" description="Disordered" evidence="1">
    <location>
        <begin position="1"/>
        <end position="37"/>
    </location>
</feature>
<sequence>MVSGAPPTALENLEDQVPLTPDRTHNRITSPRAGHRVPSPELVDCRLTARAALAAREGRRVPVWGRIGNEPFRASSLGVIHPMRVTNSHLVWVTRRVGTKSAFRKHTIETKSLTIWSVASRLAMLHGALCMVNGVRWLACFVHGAVPLAQSEHEGAQVKSSRSVLWAGWNGFGQGEALRGTSAARRGTSPIIRKCVMVGFACFEVTVWSCVTQATICGVLAHALLNYGLVMIWIGDTVARTRLGYIKGLACALRSDSKFLMCLSHLSRIRFGDSMTGWVVAGGRHAEASSVTFFSRNDVVLGEAFKGIAAA</sequence>
<organism evidence="2 3">
    <name type="scientific">Lupinus angustifolius</name>
    <name type="common">Narrow-leaved blue lupine</name>
    <dbReference type="NCBI Taxonomy" id="3871"/>
    <lineage>
        <taxon>Eukaryota</taxon>
        <taxon>Viridiplantae</taxon>
        <taxon>Streptophyta</taxon>
        <taxon>Embryophyta</taxon>
        <taxon>Tracheophyta</taxon>
        <taxon>Spermatophyta</taxon>
        <taxon>Magnoliopsida</taxon>
        <taxon>eudicotyledons</taxon>
        <taxon>Gunneridae</taxon>
        <taxon>Pentapetalae</taxon>
        <taxon>rosids</taxon>
        <taxon>fabids</taxon>
        <taxon>Fabales</taxon>
        <taxon>Fabaceae</taxon>
        <taxon>Papilionoideae</taxon>
        <taxon>50 kb inversion clade</taxon>
        <taxon>genistoids sensu lato</taxon>
        <taxon>core genistoids</taxon>
        <taxon>Genisteae</taxon>
        <taxon>Lupinus</taxon>
    </lineage>
</organism>